<reference evidence="8" key="1">
    <citation type="submission" date="2023-03" db="UniProtKB">
        <authorList>
            <consortium name="EnsemblPlants"/>
        </authorList>
    </citation>
    <scope>IDENTIFICATION</scope>
</reference>
<evidence type="ECO:0000259" key="7">
    <source>
        <dbReference type="PROSITE" id="PS50929"/>
    </source>
</evidence>
<feature type="compositionally biased region" description="Basic residues" evidence="5">
    <location>
        <begin position="234"/>
        <end position="251"/>
    </location>
</feature>
<feature type="region of interest" description="Disordered" evidence="5">
    <location>
        <begin position="25"/>
        <end position="88"/>
    </location>
</feature>
<dbReference type="EnsemblPlants" id="MELO3C009358.2.1">
    <property type="protein sequence ID" value="MELO3C009358.2.1"/>
    <property type="gene ID" value="MELO3C009358.2"/>
</dbReference>
<dbReference type="InterPro" id="IPR011527">
    <property type="entry name" value="ABC1_TM_dom"/>
</dbReference>
<evidence type="ECO:0000256" key="6">
    <source>
        <dbReference type="SAM" id="Phobius"/>
    </source>
</evidence>
<feature type="domain" description="ABC transmembrane type-1" evidence="7">
    <location>
        <begin position="112"/>
        <end position="233"/>
    </location>
</feature>
<protein>
    <recommendedName>
        <fullName evidence="7">ABC transmembrane type-1 domain-containing protein</fullName>
    </recommendedName>
</protein>
<keyword evidence="4 6" id="KW-0472">Membrane</keyword>
<dbReference type="PANTHER" id="PTHR24222:SF70">
    <property type="entry name" value="BRACHYTIC2"/>
    <property type="match status" value="1"/>
</dbReference>
<keyword evidence="3 6" id="KW-1133">Transmembrane helix</keyword>
<evidence type="ECO:0000256" key="2">
    <source>
        <dbReference type="ARBA" id="ARBA00022692"/>
    </source>
</evidence>
<feature type="region of interest" description="Disordered" evidence="5">
    <location>
        <begin position="234"/>
        <end position="274"/>
    </location>
</feature>
<evidence type="ECO:0000256" key="5">
    <source>
        <dbReference type="SAM" id="MobiDB-lite"/>
    </source>
</evidence>
<dbReference type="Gene3D" id="1.20.1560.10">
    <property type="entry name" value="ABC transporter type 1, transmembrane domain"/>
    <property type="match status" value="1"/>
</dbReference>
<dbReference type="PANTHER" id="PTHR24222">
    <property type="entry name" value="ABC TRANSPORTER B FAMILY"/>
    <property type="match status" value="1"/>
</dbReference>
<dbReference type="SUPFAM" id="SSF90123">
    <property type="entry name" value="ABC transporter transmembrane region"/>
    <property type="match status" value="1"/>
</dbReference>
<evidence type="ECO:0000256" key="4">
    <source>
        <dbReference type="ARBA" id="ARBA00023136"/>
    </source>
</evidence>
<dbReference type="PROSITE" id="PS50929">
    <property type="entry name" value="ABC_TM1F"/>
    <property type="match status" value="1"/>
</dbReference>
<accession>A0A9I9CWB8</accession>
<comment type="subcellular location">
    <subcellularLocation>
        <location evidence="1">Membrane</location>
        <topology evidence="1">Multi-pass membrane protein</topology>
    </subcellularLocation>
</comment>
<dbReference type="GO" id="GO:0005886">
    <property type="term" value="C:plasma membrane"/>
    <property type="evidence" value="ECO:0007669"/>
    <property type="project" value="TreeGrafter"/>
</dbReference>
<dbReference type="InterPro" id="IPR039421">
    <property type="entry name" value="Type_1_exporter"/>
</dbReference>
<evidence type="ECO:0000256" key="3">
    <source>
        <dbReference type="ARBA" id="ARBA00022989"/>
    </source>
</evidence>
<dbReference type="InterPro" id="IPR036640">
    <property type="entry name" value="ABC1_TM_sf"/>
</dbReference>
<name>A0A9I9CWB8_CUCME</name>
<dbReference type="GO" id="GO:0005524">
    <property type="term" value="F:ATP binding"/>
    <property type="evidence" value="ECO:0007669"/>
    <property type="project" value="InterPro"/>
</dbReference>
<proteinExistence type="predicted"/>
<feature type="compositionally biased region" description="Basic and acidic residues" evidence="5">
    <location>
        <begin position="73"/>
        <end position="88"/>
    </location>
</feature>
<dbReference type="AlphaFoldDB" id="A0A9I9CWB8"/>
<dbReference type="GO" id="GO:0140359">
    <property type="term" value="F:ABC-type transporter activity"/>
    <property type="evidence" value="ECO:0007669"/>
    <property type="project" value="InterPro"/>
</dbReference>
<feature type="transmembrane region" description="Helical" evidence="6">
    <location>
        <begin position="156"/>
        <end position="180"/>
    </location>
</feature>
<sequence>MSQYSEEIKTTEQWKWSEMQGLVLLSSHPLPPPDPFITNNPTPENTDPEHLRPTQEPQDGVGRAKNRAMESTTDSKKENGDGTSGEKPEAVTAIGFGELFRFADGLDYVLMAIGSVGALVHGCSLPLFLRFFADLVNSFGSYANDVDKMMQEVLKYAFYFLVVGAAIWASSWAEISCWMWTGERQSTKMRIKYLQAALDQDIQYFDTEVRTSDVVFAINTDAVMVQDAISEKVRSKKKKKKKKKKERKKKEKTNSIFSNLSISKPPCTRLMEVT</sequence>
<keyword evidence="2 6" id="KW-0812">Transmembrane</keyword>
<organism evidence="8">
    <name type="scientific">Cucumis melo</name>
    <name type="common">Muskmelon</name>
    <dbReference type="NCBI Taxonomy" id="3656"/>
    <lineage>
        <taxon>Eukaryota</taxon>
        <taxon>Viridiplantae</taxon>
        <taxon>Streptophyta</taxon>
        <taxon>Embryophyta</taxon>
        <taxon>Tracheophyta</taxon>
        <taxon>Spermatophyta</taxon>
        <taxon>Magnoliopsida</taxon>
        <taxon>eudicotyledons</taxon>
        <taxon>Gunneridae</taxon>
        <taxon>Pentapetalae</taxon>
        <taxon>rosids</taxon>
        <taxon>fabids</taxon>
        <taxon>Cucurbitales</taxon>
        <taxon>Cucurbitaceae</taxon>
        <taxon>Benincaseae</taxon>
        <taxon>Cucumis</taxon>
    </lineage>
</organism>
<evidence type="ECO:0000256" key="1">
    <source>
        <dbReference type="ARBA" id="ARBA00004141"/>
    </source>
</evidence>
<feature type="transmembrane region" description="Helical" evidence="6">
    <location>
        <begin position="108"/>
        <end position="129"/>
    </location>
</feature>
<dbReference type="Pfam" id="PF00664">
    <property type="entry name" value="ABC_membrane"/>
    <property type="match status" value="1"/>
</dbReference>
<dbReference type="Gramene" id="MELO3C009358.2.1">
    <property type="protein sequence ID" value="MELO3C009358.2.1"/>
    <property type="gene ID" value="MELO3C009358.2"/>
</dbReference>
<evidence type="ECO:0000313" key="8">
    <source>
        <dbReference type="EnsemblPlants" id="MELO3C009358.2.1"/>
    </source>
</evidence>